<sequence length="343" mass="39216">MEARQYQRMIEEKCEYEEEEMNIMKDILVRRERENHFLEKEVEAYRQMRSLGNGQSEVDFSHLTSEWGQKPLRSLDSNEDLLEFEKASSAEMTSEAAQICQKKILSCCGQKLEKVEEDGTKVCGNLQCPKLDAEPIVYDVHVIDDKTELQMEENGKEDRLSNYVATDSGGSNSEMLSDCTSSTVAETNQFNHSSFEMKDGIPVLGNSRSKLLPPDPDRNFSSAFSVERSKIDIEVEFLRERLRKVQEGKEKLTISADHWEIINAQLKLVEEIMNQLGQMQQLREPTRQASLPPSSSKSKGSLNLKKDAVEVCLRRPMKVPKSSVVIFAYYRGDNSKEIVRKTL</sequence>
<proteinExistence type="predicted"/>
<reference evidence="2" key="1">
    <citation type="journal article" date="2023" name="G3 (Bethesda)">
        <title>Genome assembly and association tests identify interacting loci associated with vigor, precocity, and sex in interspecific pistachio rootstocks.</title>
        <authorList>
            <person name="Palmer W."/>
            <person name="Jacygrad E."/>
            <person name="Sagayaradj S."/>
            <person name="Cavanaugh K."/>
            <person name="Han R."/>
            <person name="Bertier L."/>
            <person name="Beede B."/>
            <person name="Kafkas S."/>
            <person name="Golino D."/>
            <person name="Preece J."/>
            <person name="Michelmore R."/>
        </authorList>
    </citation>
    <scope>NUCLEOTIDE SEQUENCE [LARGE SCALE GENOMIC DNA]</scope>
</reference>
<evidence type="ECO:0000313" key="1">
    <source>
        <dbReference type="EMBL" id="KAJ0113768.1"/>
    </source>
</evidence>
<gene>
    <name evidence="1" type="ORF">Patl1_01594</name>
</gene>
<evidence type="ECO:0000313" key="2">
    <source>
        <dbReference type="Proteomes" id="UP001164250"/>
    </source>
</evidence>
<organism evidence="1 2">
    <name type="scientific">Pistacia atlantica</name>
    <dbReference type="NCBI Taxonomy" id="434234"/>
    <lineage>
        <taxon>Eukaryota</taxon>
        <taxon>Viridiplantae</taxon>
        <taxon>Streptophyta</taxon>
        <taxon>Embryophyta</taxon>
        <taxon>Tracheophyta</taxon>
        <taxon>Spermatophyta</taxon>
        <taxon>Magnoliopsida</taxon>
        <taxon>eudicotyledons</taxon>
        <taxon>Gunneridae</taxon>
        <taxon>Pentapetalae</taxon>
        <taxon>rosids</taxon>
        <taxon>malvids</taxon>
        <taxon>Sapindales</taxon>
        <taxon>Anacardiaceae</taxon>
        <taxon>Pistacia</taxon>
    </lineage>
</organism>
<comment type="caution">
    <text evidence="1">The sequence shown here is derived from an EMBL/GenBank/DDBJ whole genome shotgun (WGS) entry which is preliminary data.</text>
</comment>
<protein>
    <submittedName>
        <fullName evidence="1">Uncharacterized protein</fullName>
    </submittedName>
</protein>
<accession>A0ACC1CDI6</accession>
<keyword evidence="2" id="KW-1185">Reference proteome</keyword>
<name>A0ACC1CDI6_9ROSI</name>
<dbReference type="EMBL" id="CM047897">
    <property type="protein sequence ID" value="KAJ0113768.1"/>
    <property type="molecule type" value="Genomic_DNA"/>
</dbReference>
<dbReference type="Proteomes" id="UP001164250">
    <property type="component" value="Chromosome 1"/>
</dbReference>